<name>A0A0P1IKX2_9RHOB</name>
<dbReference type="GO" id="GO:0004719">
    <property type="term" value="F:protein-L-isoaspartate (D-aspartate) O-methyltransferase activity"/>
    <property type="evidence" value="ECO:0007669"/>
    <property type="project" value="InterPro"/>
</dbReference>
<comment type="similarity">
    <text evidence="1">Belongs to the methyltransferase superfamily. L-isoaspartyl/D-aspartyl protein methyltransferase family.</text>
</comment>
<reference evidence="5" key="1">
    <citation type="submission" date="2015-09" db="EMBL/GenBank/DDBJ databases">
        <authorList>
            <person name="Rodrigo-Torres Lidia"/>
            <person name="Arahal R.David."/>
        </authorList>
    </citation>
    <scope>NUCLEOTIDE SEQUENCE [LARGE SCALE GENOMIC DNA]</scope>
    <source>
        <strain evidence="5">CECT 5114</strain>
    </source>
</reference>
<dbReference type="InterPro" id="IPR029063">
    <property type="entry name" value="SAM-dependent_MTases_sf"/>
</dbReference>
<dbReference type="InterPro" id="IPR000682">
    <property type="entry name" value="PCMT"/>
</dbReference>
<dbReference type="PANTHER" id="PTHR11579:SF18">
    <property type="entry name" value="PROTEIN-L-ISOASPARTATE O-METHYLTRANSFERASE"/>
    <property type="match status" value="1"/>
</dbReference>
<dbReference type="Gene3D" id="3.40.50.150">
    <property type="entry name" value="Vaccinia Virus protein VP39"/>
    <property type="match status" value="1"/>
</dbReference>
<keyword evidence="4" id="KW-0489">Methyltransferase</keyword>
<dbReference type="CDD" id="cd02440">
    <property type="entry name" value="AdoMet_MTases"/>
    <property type="match status" value="1"/>
</dbReference>
<dbReference type="GO" id="GO:0032259">
    <property type="term" value="P:methylation"/>
    <property type="evidence" value="ECO:0007669"/>
    <property type="project" value="UniProtKB-KW"/>
</dbReference>
<dbReference type="Pfam" id="PF01135">
    <property type="entry name" value="PCMT"/>
    <property type="match status" value="1"/>
</dbReference>
<gene>
    <name evidence="4" type="primary">pcm_1</name>
    <name evidence="4" type="ORF">TA5114_00029</name>
</gene>
<evidence type="ECO:0000256" key="2">
    <source>
        <dbReference type="ARBA" id="ARBA00013346"/>
    </source>
</evidence>
<accession>A0A0P1IKX2</accession>
<sequence length="221" mass="23701">MSLVMSDYASRRTAMVDTQVRPSDVTKFPIISAMLSVPRESFVPLDLRDAAYMGENIDLGEGRVVLEPRTLAKMLDALDIQRGALVLDVGCGLGYSSAVLAEMSEAVIAVEEDPQLASEAQSVLNELNIDNVYVHEGPLAAGAVEHGPYDVILVQGGVENVPEILTDQLKLGGRIACLFMDGNLGDVRIGLKTETGVTWRSVFNAGAPVLAGFTRDHAFQL</sequence>
<dbReference type="AlphaFoldDB" id="A0A0P1IKX2"/>
<keyword evidence="4" id="KW-0808">Transferase</keyword>
<keyword evidence="5" id="KW-1185">Reference proteome</keyword>
<dbReference type="EMBL" id="CYUE01000001">
    <property type="protein sequence ID" value="CUK24253.1"/>
    <property type="molecule type" value="Genomic_DNA"/>
</dbReference>
<evidence type="ECO:0000313" key="5">
    <source>
        <dbReference type="Proteomes" id="UP000051184"/>
    </source>
</evidence>
<evidence type="ECO:0000313" key="4">
    <source>
        <dbReference type="EMBL" id="CUK24253.1"/>
    </source>
</evidence>
<protein>
    <recommendedName>
        <fullName evidence="2">Protein-L-isoaspartate O-methyltransferase</fullName>
    </recommendedName>
    <alternativeName>
        <fullName evidence="3">Protein L-isoaspartyl methyltransferase</fullName>
    </alternativeName>
</protein>
<dbReference type="STRING" id="1715691.TA5113_00060"/>
<organism evidence="4 5">
    <name type="scientific">Cognatishimia activa</name>
    <dbReference type="NCBI Taxonomy" id="1715691"/>
    <lineage>
        <taxon>Bacteria</taxon>
        <taxon>Pseudomonadati</taxon>
        <taxon>Pseudomonadota</taxon>
        <taxon>Alphaproteobacteria</taxon>
        <taxon>Rhodobacterales</taxon>
        <taxon>Paracoccaceae</taxon>
        <taxon>Cognatishimia</taxon>
    </lineage>
</organism>
<dbReference type="SUPFAM" id="SSF53335">
    <property type="entry name" value="S-adenosyl-L-methionine-dependent methyltransferases"/>
    <property type="match status" value="1"/>
</dbReference>
<dbReference type="PANTHER" id="PTHR11579">
    <property type="entry name" value="PROTEIN-L-ISOASPARTATE O-METHYLTRANSFERASE"/>
    <property type="match status" value="1"/>
</dbReference>
<dbReference type="GO" id="GO:0005737">
    <property type="term" value="C:cytoplasm"/>
    <property type="evidence" value="ECO:0007669"/>
    <property type="project" value="TreeGrafter"/>
</dbReference>
<dbReference type="Proteomes" id="UP000051184">
    <property type="component" value="Unassembled WGS sequence"/>
</dbReference>
<proteinExistence type="inferred from homology"/>
<evidence type="ECO:0000256" key="1">
    <source>
        <dbReference type="ARBA" id="ARBA00005369"/>
    </source>
</evidence>
<evidence type="ECO:0000256" key="3">
    <source>
        <dbReference type="ARBA" id="ARBA00030757"/>
    </source>
</evidence>